<proteinExistence type="predicted"/>
<feature type="compositionally biased region" description="Polar residues" evidence="5">
    <location>
        <begin position="11"/>
        <end position="27"/>
    </location>
</feature>
<gene>
    <name evidence="7" type="ORF">CTEN210_09745</name>
</gene>
<organism evidence="7 8">
    <name type="scientific">Chaetoceros tenuissimus</name>
    <dbReference type="NCBI Taxonomy" id="426638"/>
    <lineage>
        <taxon>Eukaryota</taxon>
        <taxon>Sar</taxon>
        <taxon>Stramenopiles</taxon>
        <taxon>Ochrophyta</taxon>
        <taxon>Bacillariophyta</taxon>
        <taxon>Coscinodiscophyceae</taxon>
        <taxon>Chaetocerotophycidae</taxon>
        <taxon>Chaetocerotales</taxon>
        <taxon>Chaetocerotaceae</taxon>
        <taxon>Chaetoceros</taxon>
    </lineage>
</organism>
<evidence type="ECO:0000313" key="7">
    <source>
        <dbReference type="EMBL" id="GFH53269.1"/>
    </source>
</evidence>
<dbReference type="EMBL" id="BLLK01000046">
    <property type="protein sequence ID" value="GFH53269.1"/>
    <property type="molecule type" value="Genomic_DNA"/>
</dbReference>
<reference evidence="7 8" key="1">
    <citation type="journal article" date="2021" name="Sci. Rep.">
        <title>The genome of the diatom Chaetoceros tenuissimus carries an ancient integrated fragment of an extant virus.</title>
        <authorList>
            <person name="Hongo Y."/>
            <person name="Kimura K."/>
            <person name="Takaki Y."/>
            <person name="Yoshida Y."/>
            <person name="Baba S."/>
            <person name="Kobayashi G."/>
            <person name="Nagasaki K."/>
            <person name="Hano T."/>
            <person name="Tomaru Y."/>
        </authorList>
    </citation>
    <scope>NUCLEOTIDE SEQUENCE [LARGE SCALE GENOMIC DNA]</scope>
    <source>
        <strain evidence="7 8">NIES-3715</strain>
    </source>
</reference>
<keyword evidence="8" id="KW-1185">Reference proteome</keyword>
<feature type="domain" description="MYND-type" evidence="6">
    <location>
        <begin position="328"/>
        <end position="378"/>
    </location>
</feature>
<evidence type="ECO:0000256" key="5">
    <source>
        <dbReference type="SAM" id="MobiDB-lite"/>
    </source>
</evidence>
<evidence type="ECO:0000256" key="3">
    <source>
        <dbReference type="ARBA" id="ARBA00022833"/>
    </source>
</evidence>
<name>A0AAD3H7Y7_9STRA</name>
<protein>
    <recommendedName>
        <fullName evidence="6">MYND-type domain-containing protein</fullName>
    </recommendedName>
</protein>
<keyword evidence="2 4" id="KW-0863">Zinc-finger</keyword>
<sequence>MGKKSKRRGGNRSQTSHQTRTRGISTVNTRDEFQQIERAVKSLFEDSYAMICKALLFSQGRVKLSKIISLLEANKDMLVKNHPDYYRTTNICAYEKIANLEVRRRNFQAVIPIYKFCDSIVIESHVLMTDKLYLLFCLALMVTGKKDSYLATEAALKNVHDIHSVDELDPSKPHLHSIKAHLASLGPHWHMFLVELRRTKKWDEALDLTNKFGRYIEESKYCGLSFMLAVTYLERYRVEARKRPKDERNKMTASLYKYIFSKINESCEKEETDEVFQQPFMILVLAQWAYLNHHGSGELGLSCKDAAIDLVLQYMEALYAQNAAMMSCIGCLQKSTTADPLLVCSGCRAVCYCCIDHQRSSWEKELDMGVGIGHKMLCPLHKAFRKMKLAYEGNKGNVDGYVARFQNECERFLSDNLGLKDLCFPQEFVDEHGMQSMHHNAKW</sequence>
<dbReference type="Gene3D" id="6.10.140.2220">
    <property type="match status" value="1"/>
</dbReference>
<evidence type="ECO:0000259" key="6">
    <source>
        <dbReference type="PROSITE" id="PS50865"/>
    </source>
</evidence>
<evidence type="ECO:0000256" key="1">
    <source>
        <dbReference type="ARBA" id="ARBA00022723"/>
    </source>
</evidence>
<evidence type="ECO:0000256" key="2">
    <source>
        <dbReference type="ARBA" id="ARBA00022771"/>
    </source>
</evidence>
<dbReference type="Proteomes" id="UP001054902">
    <property type="component" value="Unassembled WGS sequence"/>
</dbReference>
<dbReference type="PROSITE" id="PS50865">
    <property type="entry name" value="ZF_MYND_2"/>
    <property type="match status" value="1"/>
</dbReference>
<dbReference type="SUPFAM" id="SSF144232">
    <property type="entry name" value="HIT/MYND zinc finger-like"/>
    <property type="match status" value="1"/>
</dbReference>
<evidence type="ECO:0000256" key="4">
    <source>
        <dbReference type="PROSITE-ProRule" id="PRU00134"/>
    </source>
</evidence>
<feature type="region of interest" description="Disordered" evidence="5">
    <location>
        <begin position="1"/>
        <end position="27"/>
    </location>
</feature>
<accession>A0AAD3H7Y7</accession>
<comment type="caution">
    <text evidence="7">The sequence shown here is derived from an EMBL/GenBank/DDBJ whole genome shotgun (WGS) entry which is preliminary data.</text>
</comment>
<dbReference type="InterPro" id="IPR002893">
    <property type="entry name" value="Znf_MYND"/>
</dbReference>
<evidence type="ECO:0000313" key="8">
    <source>
        <dbReference type="Proteomes" id="UP001054902"/>
    </source>
</evidence>
<dbReference type="AlphaFoldDB" id="A0AAD3H7Y7"/>
<feature type="compositionally biased region" description="Basic residues" evidence="5">
    <location>
        <begin position="1"/>
        <end position="10"/>
    </location>
</feature>
<keyword evidence="1" id="KW-0479">Metal-binding</keyword>
<keyword evidence="3" id="KW-0862">Zinc</keyword>
<dbReference type="GO" id="GO:0008270">
    <property type="term" value="F:zinc ion binding"/>
    <property type="evidence" value="ECO:0007669"/>
    <property type="project" value="UniProtKB-KW"/>
</dbReference>